<keyword evidence="3" id="KW-1185">Reference proteome</keyword>
<dbReference type="AlphaFoldDB" id="A0A8H8TX96"/>
<dbReference type="PROSITE" id="PS50011">
    <property type="entry name" value="PROTEIN_KINASE_DOM"/>
    <property type="match status" value="1"/>
</dbReference>
<accession>A0A8H8TX96</accession>
<dbReference type="InterPro" id="IPR011009">
    <property type="entry name" value="Kinase-like_dom_sf"/>
</dbReference>
<proteinExistence type="predicted"/>
<dbReference type="InterPro" id="IPR000719">
    <property type="entry name" value="Prot_kinase_dom"/>
</dbReference>
<evidence type="ECO:0000313" key="2">
    <source>
        <dbReference type="EMBL" id="TVY25764.1"/>
    </source>
</evidence>
<organism evidence="2 3">
    <name type="scientific">Lachnellula hyalina</name>
    <dbReference type="NCBI Taxonomy" id="1316788"/>
    <lineage>
        <taxon>Eukaryota</taxon>
        <taxon>Fungi</taxon>
        <taxon>Dikarya</taxon>
        <taxon>Ascomycota</taxon>
        <taxon>Pezizomycotina</taxon>
        <taxon>Leotiomycetes</taxon>
        <taxon>Helotiales</taxon>
        <taxon>Lachnaceae</taxon>
        <taxon>Lachnellula</taxon>
    </lineage>
</organism>
<evidence type="ECO:0000259" key="1">
    <source>
        <dbReference type="PROSITE" id="PS50011"/>
    </source>
</evidence>
<dbReference type="GeneID" id="41985525"/>
<dbReference type="OrthoDB" id="5979581at2759"/>
<sequence>MWESFRDIRYLLPDGLFTEELFKISLIQLFSALDYLHTECKLVHTDIKADNLLSQIEDESILDAFTEAEMSHPFPRKSVNGVTVYASRQLAVPKILRWLNTPVD</sequence>
<name>A0A8H8TX96_9HELO</name>
<dbReference type="GO" id="GO:0005524">
    <property type="term" value="F:ATP binding"/>
    <property type="evidence" value="ECO:0007669"/>
    <property type="project" value="InterPro"/>
</dbReference>
<gene>
    <name evidence="2" type="ORF">LHYA1_G005327</name>
</gene>
<protein>
    <recommendedName>
        <fullName evidence="1">Protein kinase domain-containing protein</fullName>
    </recommendedName>
</protein>
<dbReference type="Proteomes" id="UP000431533">
    <property type="component" value="Unassembled WGS sequence"/>
</dbReference>
<dbReference type="SUPFAM" id="SSF56112">
    <property type="entry name" value="Protein kinase-like (PK-like)"/>
    <property type="match status" value="1"/>
</dbReference>
<dbReference type="RefSeq" id="XP_031004552.1">
    <property type="nucleotide sequence ID" value="XM_031150275.1"/>
</dbReference>
<comment type="caution">
    <text evidence="2">The sequence shown here is derived from an EMBL/GenBank/DDBJ whole genome shotgun (WGS) entry which is preliminary data.</text>
</comment>
<feature type="domain" description="Protein kinase" evidence="1">
    <location>
        <begin position="1"/>
        <end position="104"/>
    </location>
</feature>
<evidence type="ECO:0000313" key="3">
    <source>
        <dbReference type="Proteomes" id="UP000431533"/>
    </source>
</evidence>
<dbReference type="Gene3D" id="1.10.510.10">
    <property type="entry name" value="Transferase(Phosphotransferase) domain 1"/>
    <property type="match status" value="1"/>
</dbReference>
<dbReference type="GO" id="GO:0004672">
    <property type="term" value="F:protein kinase activity"/>
    <property type="evidence" value="ECO:0007669"/>
    <property type="project" value="InterPro"/>
</dbReference>
<reference evidence="2 3" key="1">
    <citation type="submission" date="2018-05" db="EMBL/GenBank/DDBJ databases">
        <title>Genome sequencing and assembly of the regulated plant pathogen Lachnellula willkommii and related sister species for the development of diagnostic species identification markers.</title>
        <authorList>
            <person name="Giroux E."/>
            <person name="Bilodeau G."/>
        </authorList>
    </citation>
    <scope>NUCLEOTIDE SEQUENCE [LARGE SCALE GENOMIC DNA]</scope>
    <source>
        <strain evidence="2 3">CBS 185.66</strain>
    </source>
</reference>
<dbReference type="EMBL" id="QGMH01000086">
    <property type="protein sequence ID" value="TVY25764.1"/>
    <property type="molecule type" value="Genomic_DNA"/>
</dbReference>